<dbReference type="EMBL" id="CALNXI010000344">
    <property type="protein sequence ID" value="CAH3025249.1"/>
    <property type="molecule type" value="Genomic_DNA"/>
</dbReference>
<sequence length="228" mass="24855">MGLQTVRPYLSRFALGFALGLPVAVTFVENVGSLKGVHGISMQPTLNPKPHFKGDVVLVNSWAVRRFEGIGRGDIVTLIDPSDPDAVLIKRVIGVEGDHVKTISYKKKIVHIPAGHCWVEGDNHSHSHDSNSFGPVSLGLIQGKATHIVWPPGRWQKLETFSPEGRLDSDKISTQYESRNAKDLPNNVDTTVKRDGITCSGSTAGSSRTHNKFEEKSSVTEIICGPVR</sequence>
<evidence type="ECO:0000259" key="12">
    <source>
        <dbReference type="Pfam" id="PF10502"/>
    </source>
</evidence>
<name>A0ABN8M9P2_9CNID</name>
<evidence type="ECO:0000313" key="14">
    <source>
        <dbReference type="Proteomes" id="UP001159427"/>
    </source>
</evidence>
<feature type="domain" description="Peptidase S26" evidence="12">
    <location>
        <begin position="110"/>
        <end position="150"/>
    </location>
</feature>
<reference evidence="13 14" key="1">
    <citation type="submission" date="2022-05" db="EMBL/GenBank/DDBJ databases">
        <authorList>
            <consortium name="Genoscope - CEA"/>
            <person name="William W."/>
        </authorList>
    </citation>
    <scope>NUCLEOTIDE SEQUENCE [LARGE SCALE GENOMIC DNA]</scope>
</reference>
<dbReference type="SUPFAM" id="SSF51306">
    <property type="entry name" value="LexA/Signal peptidase"/>
    <property type="match status" value="1"/>
</dbReference>
<dbReference type="CDD" id="cd06530">
    <property type="entry name" value="S26_SPase_I"/>
    <property type="match status" value="1"/>
</dbReference>
<evidence type="ECO:0000256" key="3">
    <source>
        <dbReference type="ARBA" id="ARBA00011805"/>
    </source>
</evidence>
<proteinExistence type="inferred from homology"/>
<evidence type="ECO:0000256" key="1">
    <source>
        <dbReference type="ARBA" id="ARBA00004434"/>
    </source>
</evidence>
<evidence type="ECO:0000256" key="7">
    <source>
        <dbReference type="ARBA" id="ARBA00022792"/>
    </source>
</evidence>
<evidence type="ECO:0000256" key="9">
    <source>
        <dbReference type="ARBA" id="ARBA00022989"/>
    </source>
</evidence>
<dbReference type="InterPro" id="IPR019533">
    <property type="entry name" value="Peptidase_S26"/>
</dbReference>
<dbReference type="Proteomes" id="UP001159427">
    <property type="component" value="Unassembled WGS sequence"/>
</dbReference>
<evidence type="ECO:0000256" key="8">
    <source>
        <dbReference type="ARBA" id="ARBA00022801"/>
    </source>
</evidence>
<keyword evidence="11" id="KW-0472">Membrane</keyword>
<evidence type="ECO:0000256" key="6">
    <source>
        <dbReference type="ARBA" id="ARBA00022692"/>
    </source>
</evidence>
<dbReference type="InterPro" id="IPR037730">
    <property type="entry name" value="IMP2"/>
</dbReference>
<evidence type="ECO:0000256" key="4">
    <source>
        <dbReference type="ARBA" id="ARBA00013650"/>
    </source>
</evidence>
<comment type="subcellular location">
    <subcellularLocation>
        <location evidence="1">Mitochondrion inner membrane</location>
        <topology evidence="1">Single-pass membrane protein</topology>
    </subcellularLocation>
</comment>
<evidence type="ECO:0000256" key="5">
    <source>
        <dbReference type="ARBA" id="ARBA00022670"/>
    </source>
</evidence>
<keyword evidence="6" id="KW-0812">Transmembrane</keyword>
<keyword evidence="14" id="KW-1185">Reference proteome</keyword>
<dbReference type="Pfam" id="PF10502">
    <property type="entry name" value="Peptidase_S26"/>
    <property type="match status" value="2"/>
</dbReference>
<comment type="subunit">
    <text evidence="3">Heterodimer of 2 subunits, IMMPL1 and IMMPL2.</text>
</comment>
<evidence type="ECO:0000313" key="13">
    <source>
        <dbReference type="EMBL" id="CAH3025249.1"/>
    </source>
</evidence>
<dbReference type="PANTHER" id="PTHR46041:SF2">
    <property type="entry name" value="MITOCHONDRIAL INNER MEMBRANE PROTEASE SUBUNIT 2"/>
    <property type="match status" value="1"/>
</dbReference>
<evidence type="ECO:0000256" key="11">
    <source>
        <dbReference type="ARBA" id="ARBA00023136"/>
    </source>
</evidence>
<keyword evidence="7" id="KW-0999">Mitochondrion inner membrane</keyword>
<accession>A0ABN8M9P2</accession>
<dbReference type="Gene3D" id="2.10.109.10">
    <property type="entry name" value="Umud Fragment, subunit A"/>
    <property type="match status" value="1"/>
</dbReference>
<dbReference type="InterPro" id="IPR000223">
    <property type="entry name" value="Pept_S26A_signal_pept_1"/>
</dbReference>
<dbReference type="PANTHER" id="PTHR46041">
    <property type="entry name" value="MITOCHONDRIAL INNER MEMBRANE PROTEASE SUBUNIT 2"/>
    <property type="match status" value="1"/>
</dbReference>
<evidence type="ECO:0000256" key="2">
    <source>
        <dbReference type="ARBA" id="ARBA00007066"/>
    </source>
</evidence>
<organism evidence="13 14">
    <name type="scientific">Porites evermanni</name>
    <dbReference type="NCBI Taxonomy" id="104178"/>
    <lineage>
        <taxon>Eukaryota</taxon>
        <taxon>Metazoa</taxon>
        <taxon>Cnidaria</taxon>
        <taxon>Anthozoa</taxon>
        <taxon>Hexacorallia</taxon>
        <taxon>Scleractinia</taxon>
        <taxon>Fungiina</taxon>
        <taxon>Poritidae</taxon>
        <taxon>Porites</taxon>
    </lineage>
</organism>
<keyword evidence="10" id="KW-0496">Mitochondrion</keyword>
<feature type="domain" description="Peptidase S26" evidence="12">
    <location>
        <begin position="25"/>
        <end position="102"/>
    </location>
</feature>
<protein>
    <recommendedName>
        <fullName evidence="4">Mitochondrial inner membrane protease subunit 2</fullName>
    </recommendedName>
</protein>
<comment type="similarity">
    <text evidence="2">Belongs to the peptidase S26 family. IMP2 subfamily.</text>
</comment>
<evidence type="ECO:0000256" key="10">
    <source>
        <dbReference type="ARBA" id="ARBA00023128"/>
    </source>
</evidence>
<gene>
    <name evidence="13" type="ORF">PEVE_00025558</name>
</gene>
<comment type="caution">
    <text evidence="13">The sequence shown here is derived from an EMBL/GenBank/DDBJ whole genome shotgun (WGS) entry which is preliminary data.</text>
</comment>
<dbReference type="InterPro" id="IPR036286">
    <property type="entry name" value="LexA/Signal_pep-like_sf"/>
</dbReference>
<keyword evidence="5" id="KW-0645">Protease</keyword>
<dbReference type="PRINTS" id="PR00727">
    <property type="entry name" value="LEADERPTASE"/>
</dbReference>
<keyword evidence="9" id="KW-1133">Transmembrane helix</keyword>
<keyword evidence="8" id="KW-0378">Hydrolase</keyword>